<feature type="transmembrane region" description="Helical" evidence="1">
    <location>
        <begin position="201"/>
        <end position="220"/>
    </location>
</feature>
<proteinExistence type="predicted"/>
<feature type="transmembrane region" description="Helical" evidence="1">
    <location>
        <begin position="157"/>
        <end position="181"/>
    </location>
</feature>
<reference evidence="2" key="1">
    <citation type="journal article" date="2020" name="Stud. Mycol.">
        <title>101 Dothideomycetes genomes: a test case for predicting lifestyles and emergence of pathogens.</title>
        <authorList>
            <person name="Haridas S."/>
            <person name="Albert R."/>
            <person name="Binder M."/>
            <person name="Bloem J."/>
            <person name="Labutti K."/>
            <person name="Salamov A."/>
            <person name="Andreopoulos B."/>
            <person name="Baker S."/>
            <person name="Barry K."/>
            <person name="Bills G."/>
            <person name="Bluhm B."/>
            <person name="Cannon C."/>
            <person name="Castanera R."/>
            <person name="Culley D."/>
            <person name="Daum C."/>
            <person name="Ezra D."/>
            <person name="Gonzalez J."/>
            <person name="Henrissat B."/>
            <person name="Kuo A."/>
            <person name="Liang C."/>
            <person name="Lipzen A."/>
            <person name="Lutzoni F."/>
            <person name="Magnuson J."/>
            <person name="Mondo S."/>
            <person name="Nolan M."/>
            <person name="Ohm R."/>
            <person name="Pangilinan J."/>
            <person name="Park H.-J."/>
            <person name="Ramirez L."/>
            <person name="Alfaro M."/>
            <person name="Sun H."/>
            <person name="Tritt A."/>
            <person name="Yoshinaga Y."/>
            <person name="Zwiers L.-H."/>
            <person name="Turgeon B."/>
            <person name="Goodwin S."/>
            <person name="Spatafora J."/>
            <person name="Crous P."/>
            <person name="Grigoriev I."/>
        </authorList>
    </citation>
    <scope>NUCLEOTIDE SEQUENCE</scope>
    <source>
        <strain evidence="2">CBS 119925</strain>
    </source>
</reference>
<gene>
    <name evidence="2" type="ORF">M011DRAFT_438904</name>
</gene>
<dbReference type="OrthoDB" id="2126185at2759"/>
<feature type="transmembrane region" description="Helical" evidence="1">
    <location>
        <begin position="232"/>
        <end position="252"/>
    </location>
</feature>
<sequence>MNKRPVPAGADTNTRPYAIFFSYLAACLFLTLYVVRKLLRNYVVLSKSTTARPPPRKYVLLFVGLAVSSLGTTWYYMIRYFRVSYKVWMMWRSYYDLSDDMMHWGLWLRDTSLFKEAWEIAIVGNARYWWTHQIFFFACALGMALEQKGVRRGIRHTWVFMVIGQIVAISFATNLFLIALLLSPPAPPAPSMGGAHKRKLMGPWVINFIAIFATLFPAYLLADESYWHHKSFLPVLLIPHLALLVLPLSRAILPSKYFREDDVGFMENLYKYLWGATIFGGALLFWRVTSLAYGYSGFWGTLSTLLEHPAVSSVGFDTVFCWVTWICWWMVQSKGIEGPEGFVKEHQDSWDNVGATSTTTTTEVDATVRRR</sequence>
<accession>A0A6A6VHR4</accession>
<feature type="transmembrane region" description="Helical" evidence="1">
    <location>
        <begin position="20"/>
        <end position="39"/>
    </location>
</feature>
<keyword evidence="3" id="KW-1185">Reference proteome</keyword>
<keyword evidence="1" id="KW-0472">Membrane</keyword>
<evidence type="ECO:0000313" key="3">
    <source>
        <dbReference type="Proteomes" id="UP000799440"/>
    </source>
</evidence>
<feature type="transmembrane region" description="Helical" evidence="1">
    <location>
        <begin position="128"/>
        <end position="145"/>
    </location>
</feature>
<name>A0A6A6VHR4_9PLEO</name>
<feature type="transmembrane region" description="Helical" evidence="1">
    <location>
        <begin position="59"/>
        <end position="78"/>
    </location>
</feature>
<evidence type="ECO:0000256" key="1">
    <source>
        <dbReference type="SAM" id="Phobius"/>
    </source>
</evidence>
<dbReference type="Proteomes" id="UP000799440">
    <property type="component" value="Unassembled WGS sequence"/>
</dbReference>
<protein>
    <submittedName>
        <fullName evidence="2">Uncharacterized protein</fullName>
    </submittedName>
</protein>
<organism evidence="2 3">
    <name type="scientific">Sporormia fimetaria CBS 119925</name>
    <dbReference type="NCBI Taxonomy" id="1340428"/>
    <lineage>
        <taxon>Eukaryota</taxon>
        <taxon>Fungi</taxon>
        <taxon>Dikarya</taxon>
        <taxon>Ascomycota</taxon>
        <taxon>Pezizomycotina</taxon>
        <taxon>Dothideomycetes</taxon>
        <taxon>Pleosporomycetidae</taxon>
        <taxon>Pleosporales</taxon>
        <taxon>Sporormiaceae</taxon>
        <taxon>Sporormia</taxon>
    </lineage>
</organism>
<dbReference type="AlphaFoldDB" id="A0A6A6VHR4"/>
<feature type="transmembrane region" description="Helical" evidence="1">
    <location>
        <begin position="272"/>
        <end position="298"/>
    </location>
</feature>
<evidence type="ECO:0000313" key="2">
    <source>
        <dbReference type="EMBL" id="KAF2749673.1"/>
    </source>
</evidence>
<keyword evidence="1" id="KW-1133">Transmembrane helix</keyword>
<keyword evidence="1" id="KW-0812">Transmembrane</keyword>
<dbReference type="EMBL" id="MU006565">
    <property type="protein sequence ID" value="KAF2749673.1"/>
    <property type="molecule type" value="Genomic_DNA"/>
</dbReference>